<dbReference type="PANTHER" id="PTHR39638:SF2">
    <property type="entry name" value="YCF35"/>
    <property type="match status" value="1"/>
</dbReference>
<geneLocation type="chloroplast" evidence="5"/>
<dbReference type="GO" id="GO:0009536">
    <property type="term" value="C:plastid"/>
    <property type="evidence" value="ECO:0007669"/>
    <property type="project" value="UniProtKB-SubCell"/>
</dbReference>
<dbReference type="AlphaFoldDB" id="A0A1Z1M3Z3"/>
<organism evidence="5">
    <name type="scientific">Osmundaria fimbriata</name>
    <name type="common">Red alga</name>
    <name type="synonym">Delesseria fimbriata</name>
    <dbReference type="NCBI Taxonomy" id="228265"/>
    <lineage>
        <taxon>Eukaryota</taxon>
        <taxon>Rhodophyta</taxon>
        <taxon>Florideophyceae</taxon>
        <taxon>Rhodymeniophycidae</taxon>
        <taxon>Ceramiales</taxon>
        <taxon>Rhodomelaceae</taxon>
        <taxon>Amansieae</taxon>
        <taxon>Osmundaria</taxon>
    </lineage>
</organism>
<comment type="subcellular location">
    <subcellularLocation>
        <location evidence="1">Plastid</location>
    </subcellularLocation>
</comment>
<gene>
    <name evidence="5" type="primary">ycf35</name>
</gene>
<dbReference type="EMBL" id="MF101415">
    <property type="protein sequence ID" value="ARW60746.1"/>
    <property type="molecule type" value="Genomic_DNA"/>
</dbReference>
<evidence type="ECO:0000256" key="2">
    <source>
        <dbReference type="ARBA" id="ARBA00009068"/>
    </source>
</evidence>
<dbReference type="RefSeq" id="YP_009392184.1">
    <property type="nucleotide sequence ID" value="NC_035262.1"/>
</dbReference>
<comment type="similarity">
    <text evidence="2">Belongs to the ycf35 family.</text>
</comment>
<evidence type="ECO:0000256" key="1">
    <source>
        <dbReference type="ARBA" id="ARBA00004474"/>
    </source>
</evidence>
<reference evidence="5" key="1">
    <citation type="journal article" date="2017" name="J. Phycol.">
        <title>Analysis of chloroplast genomes and a supermatrix inform reclassification of the Rhodomelaceae (Rhodophyta).</title>
        <authorList>
            <person name="Diaz-Tapia P."/>
            <person name="Maggs C.A."/>
            <person name="West J.A."/>
            <person name="Verbruggen H."/>
        </authorList>
    </citation>
    <scope>NUCLEOTIDE SEQUENCE</scope>
    <source>
        <strain evidence="5">JW2841</strain>
    </source>
</reference>
<dbReference type="Pfam" id="PF06868">
    <property type="entry name" value="DUF1257"/>
    <property type="match status" value="1"/>
</dbReference>
<evidence type="ECO:0000256" key="3">
    <source>
        <dbReference type="ARBA" id="ARBA00021585"/>
    </source>
</evidence>
<keyword evidence="5" id="KW-0150">Chloroplast</keyword>
<evidence type="ECO:0000256" key="4">
    <source>
        <dbReference type="ARBA" id="ARBA00022640"/>
    </source>
</evidence>
<dbReference type="InterPro" id="IPR009666">
    <property type="entry name" value="Uncharacterised_Ycf35"/>
</dbReference>
<accession>A0A1Z1M3Z3</accession>
<proteinExistence type="inferred from homology"/>
<dbReference type="GeneID" id="33353677"/>
<evidence type="ECO:0000313" key="5">
    <source>
        <dbReference type="EMBL" id="ARW60746.1"/>
    </source>
</evidence>
<keyword evidence="4 5" id="KW-0934">Plastid</keyword>
<dbReference type="PANTHER" id="PTHR39638">
    <property type="entry name" value="YCF35"/>
    <property type="match status" value="1"/>
</dbReference>
<sequence>MSHFSKIKTNISNLDTLKLTIKQLGFAYEVFSSLDNELNNSSIIENLCVYYNNHYKPLFSFVWSGSEYNFVADLQLWNLDINASYFLDRLSQQYAYNTVISQGTITGFQKVSERMSSDGSIKITLQKWAGDLS</sequence>
<name>A0A1Z1M3Z3_OSMFI</name>
<protein>
    <recommendedName>
        <fullName evidence="3">Uncharacterized protein ycf35</fullName>
    </recommendedName>
</protein>